<name>A0ABV7C671_9PROT</name>
<sequence>MAAERRWIILAQDGRHVTMGRAAPPSEAEVEAAAAALAAQGLAGWLATLDGNYWSRRRVALASVQMLGDGATLDWSAAITAFEAARQHALRSL</sequence>
<comment type="caution">
    <text evidence="1">The sequence shown here is derived from an EMBL/GenBank/DDBJ whole genome shotgun (WGS) entry which is preliminary data.</text>
</comment>
<organism evidence="1 2">
    <name type="scientific">Falsiroseomonas tokyonensis</name>
    <dbReference type="NCBI Taxonomy" id="430521"/>
    <lineage>
        <taxon>Bacteria</taxon>
        <taxon>Pseudomonadati</taxon>
        <taxon>Pseudomonadota</taxon>
        <taxon>Alphaproteobacteria</taxon>
        <taxon>Acetobacterales</taxon>
        <taxon>Roseomonadaceae</taxon>
        <taxon>Falsiroseomonas</taxon>
    </lineage>
</organism>
<reference evidence="2" key="1">
    <citation type="journal article" date="2019" name="Int. J. Syst. Evol. Microbiol.">
        <title>The Global Catalogue of Microorganisms (GCM) 10K type strain sequencing project: providing services to taxonomists for standard genome sequencing and annotation.</title>
        <authorList>
            <consortium name="The Broad Institute Genomics Platform"/>
            <consortium name="The Broad Institute Genome Sequencing Center for Infectious Disease"/>
            <person name="Wu L."/>
            <person name="Ma J."/>
        </authorList>
    </citation>
    <scope>NUCLEOTIDE SEQUENCE [LARGE SCALE GENOMIC DNA]</scope>
    <source>
        <strain evidence="2">CGMCC 1.16855</strain>
    </source>
</reference>
<dbReference type="EMBL" id="JBHRSB010000014">
    <property type="protein sequence ID" value="MFC3003705.1"/>
    <property type="molecule type" value="Genomic_DNA"/>
</dbReference>
<dbReference type="RefSeq" id="WP_216840157.1">
    <property type="nucleotide sequence ID" value="NZ_JAFNJS010000014.1"/>
</dbReference>
<gene>
    <name evidence="1" type="ORF">ACFOD3_27680</name>
</gene>
<proteinExistence type="predicted"/>
<accession>A0ABV7C671</accession>
<protein>
    <recommendedName>
        <fullName evidence="3">DUF2188 domain-containing protein</fullName>
    </recommendedName>
</protein>
<keyword evidence="2" id="KW-1185">Reference proteome</keyword>
<evidence type="ECO:0000313" key="1">
    <source>
        <dbReference type="EMBL" id="MFC3003705.1"/>
    </source>
</evidence>
<evidence type="ECO:0000313" key="2">
    <source>
        <dbReference type="Proteomes" id="UP001595420"/>
    </source>
</evidence>
<evidence type="ECO:0008006" key="3">
    <source>
        <dbReference type="Google" id="ProtNLM"/>
    </source>
</evidence>
<dbReference type="Proteomes" id="UP001595420">
    <property type="component" value="Unassembled WGS sequence"/>
</dbReference>